<dbReference type="PROSITE" id="PS51450">
    <property type="entry name" value="LRR"/>
    <property type="match status" value="3"/>
</dbReference>
<keyword evidence="1" id="KW-0433">Leucine-rich repeat</keyword>
<keyword evidence="4" id="KW-1133">Transmembrane helix</keyword>
<dbReference type="GO" id="GO:0005737">
    <property type="term" value="C:cytoplasm"/>
    <property type="evidence" value="ECO:0007669"/>
    <property type="project" value="TreeGrafter"/>
</dbReference>
<sequence length="757" mass="84131">MDSFDLSEQRIVQLEQIPDDIRCQIEKGDGAEYALDLSLNRLRSIDHIGVFENVNQLDLSGNQLENVNGIQALRRLQSLDLSRNCIASIDLLALLPALQILKIGENSLTAVDSLQLLPELRVVDASYNRIIKWPPLAGLSLLETLDLSDNMLGAFSSSASATLFPSRLRCLSIARNQVDKNVLMEVPEVILQILSLREHMAQGLDSSLLYCYASLMALNAFVAFYHIQFRWNESTLHHILKDSIVDAAFAVFFPALILLYSLSVFQDDLKSVKIRQQFFPPRVFERKARNLVNAKELNMFSTDFESLLVYSEWDVFLKLSFSLLACIRWNKITHLLLQREHKNPKPQEKSTEREQKSPSKRNYNAVAPLDAGKSPRDTEQPRCYLSTRLRTLVGLCFLIYGVGCLVYTGISIKVSQSSCLRYPTCVQFAYRWLPGGSTDICECLAYVDRDLAPADAENLTDITDTLAFLASAGKLQTIQLVNRRINGSLPDELKNCQSLRNVHVEGESTDTNLVELPSDLFTSMANLHTIHLSYHANLPSLPSMTGLKTLESVYFGFLDSIKAIPSTGDLPEIQVVALEGLPLVRSLPNVAQYESTLEMVFVQDVPACCSGFLSDGDCNTTFPSCCGEFGSKNGSDTGSVLPPTCIILPDEESLLPTNTTLSLLSQFAANVSNFCEAEQATCPNTIKSNKRREKDICQGVLYRECSSLSEGPGMCFNEDMGRVQCTYSQSIIDMRKAEIAAGCSCDEVEEQWLGCTA</sequence>
<accession>A0A0W8BZK4</accession>
<comment type="caution">
    <text evidence="6">The sequence shown here is derived from an EMBL/GenBank/DDBJ whole genome shotgun (WGS) entry which is preliminary data.</text>
</comment>
<evidence type="ECO:0000313" key="6">
    <source>
        <dbReference type="EMBL" id="KUF77276.1"/>
    </source>
</evidence>
<dbReference type="Pfam" id="PF13855">
    <property type="entry name" value="LRR_8"/>
    <property type="match status" value="1"/>
</dbReference>
<dbReference type="Gene3D" id="3.80.10.10">
    <property type="entry name" value="Ribonuclease Inhibitor"/>
    <property type="match status" value="2"/>
</dbReference>
<dbReference type="STRING" id="4790.A0A0W8BZK4"/>
<keyword evidence="4" id="KW-0812">Transmembrane</keyword>
<gene>
    <name evidence="6" type="ORF">AM587_10008122</name>
</gene>
<dbReference type="SMART" id="SM00369">
    <property type="entry name" value="LRR_TYP"/>
    <property type="match status" value="3"/>
</dbReference>
<keyword evidence="2" id="KW-0677">Repeat</keyword>
<dbReference type="SUPFAM" id="SSF52058">
    <property type="entry name" value="L domain-like"/>
    <property type="match status" value="1"/>
</dbReference>
<evidence type="ECO:0000256" key="4">
    <source>
        <dbReference type="SAM" id="Phobius"/>
    </source>
</evidence>
<evidence type="ECO:0000259" key="5">
    <source>
        <dbReference type="Pfam" id="PF26605"/>
    </source>
</evidence>
<dbReference type="EMBL" id="LNFO01005618">
    <property type="protein sequence ID" value="KUF77276.1"/>
    <property type="molecule type" value="Genomic_DNA"/>
</dbReference>
<dbReference type="InterPro" id="IPR058256">
    <property type="entry name" value="WLGC"/>
</dbReference>
<feature type="domain" description="WLGC" evidence="5">
    <location>
        <begin position="693"/>
        <end position="756"/>
    </location>
</feature>
<dbReference type="PANTHER" id="PTHR15454:SF56">
    <property type="entry name" value="PROTEIN PHOSPHATASE 1 REGULATORY SUBUNIT 7-RELATED"/>
    <property type="match status" value="1"/>
</dbReference>
<feature type="transmembrane region" description="Helical" evidence="4">
    <location>
        <begin position="392"/>
        <end position="410"/>
    </location>
</feature>
<evidence type="ECO:0000256" key="1">
    <source>
        <dbReference type="ARBA" id="ARBA00022614"/>
    </source>
</evidence>
<feature type="transmembrane region" description="Helical" evidence="4">
    <location>
        <begin position="207"/>
        <end position="227"/>
    </location>
</feature>
<dbReference type="Pfam" id="PF26605">
    <property type="entry name" value="WLGC"/>
    <property type="match status" value="1"/>
</dbReference>
<dbReference type="PANTHER" id="PTHR15454">
    <property type="entry name" value="NISCHARIN RELATED"/>
    <property type="match status" value="1"/>
</dbReference>
<dbReference type="OrthoDB" id="112950at2759"/>
<feature type="region of interest" description="Disordered" evidence="3">
    <location>
        <begin position="342"/>
        <end position="379"/>
    </location>
</feature>
<dbReference type="InterPro" id="IPR032675">
    <property type="entry name" value="LRR_dom_sf"/>
</dbReference>
<dbReference type="AlphaFoldDB" id="A0A0W8BZK4"/>
<protein>
    <submittedName>
        <fullName evidence="6">Internalin-I</fullName>
    </submittedName>
</protein>
<organism evidence="6 7">
    <name type="scientific">Phytophthora nicotianae</name>
    <name type="common">Potato buckeye rot agent</name>
    <name type="synonym">Phytophthora parasitica</name>
    <dbReference type="NCBI Taxonomy" id="4792"/>
    <lineage>
        <taxon>Eukaryota</taxon>
        <taxon>Sar</taxon>
        <taxon>Stramenopiles</taxon>
        <taxon>Oomycota</taxon>
        <taxon>Peronosporomycetes</taxon>
        <taxon>Peronosporales</taxon>
        <taxon>Peronosporaceae</taxon>
        <taxon>Phytophthora</taxon>
    </lineage>
</organism>
<keyword evidence="4" id="KW-0472">Membrane</keyword>
<dbReference type="InterPro" id="IPR003591">
    <property type="entry name" value="Leu-rich_rpt_typical-subtyp"/>
</dbReference>
<evidence type="ECO:0000256" key="2">
    <source>
        <dbReference type="ARBA" id="ARBA00022737"/>
    </source>
</evidence>
<evidence type="ECO:0000256" key="3">
    <source>
        <dbReference type="SAM" id="MobiDB-lite"/>
    </source>
</evidence>
<proteinExistence type="predicted"/>
<reference evidence="6 7" key="1">
    <citation type="submission" date="2015-11" db="EMBL/GenBank/DDBJ databases">
        <title>Genomes and virulence difference between two physiological races of Phytophthora nicotianae.</title>
        <authorList>
            <person name="Liu H."/>
            <person name="Ma X."/>
            <person name="Yu H."/>
            <person name="Fang D."/>
            <person name="Li Y."/>
            <person name="Wang X."/>
            <person name="Wang W."/>
            <person name="Dong Y."/>
            <person name="Xiao B."/>
        </authorList>
    </citation>
    <scope>NUCLEOTIDE SEQUENCE [LARGE SCALE GENOMIC DNA]</scope>
    <source>
        <strain evidence="7">race 0</strain>
    </source>
</reference>
<dbReference type="Proteomes" id="UP000052943">
    <property type="component" value="Unassembled WGS sequence"/>
</dbReference>
<evidence type="ECO:0000313" key="7">
    <source>
        <dbReference type="Proteomes" id="UP000052943"/>
    </source>
</evidence>
<feature type="transmembrane region" description="Helical" evidence="4">
    <location>
        <begin position="247"/>
        <end position="265"/>
    </location>
</feature>
<feature type="compositionally biased region" description="Basic and acidic residues" evidence="3">
    <location>
        <begin position="342"/>
        <end position="357"/>
    </location>
</feature>
<name>A0A0W8BZK4_PHYNI</name>
<dbReference type="InterPro" id="IPR001611">
    <property type="entry name" value="Leu-rich_rpt"/>
</dbReference>